<dbReference type="InterPro" id="IPR010406">
    <property type="entry name" value="DUF1003"/>
</dbReference>
<organism evidence="3 4">
    <name type="scientific">Actinomycetospora endophytica</name>
    <dbReference type="NCBI Taxonomy" id="2291215"/>
    <lineage>
        <taxon>Bacteria</taxon>
        <taxon>Bacillati</taxon>
        <taxon>Actinomycetota</taxon>
        <taxon>Actinomycetes</taxon>
        <taxon>Pseudonocardiales</taxon>
        <taxon>Pseudonocardiaceae</taxon>
        <taxon>Actinomycetospora</taxon>
    </lineage>
</organism>
<dbReference type="EMBL" id="JAJNDB010000004">
    <property type="protein sequence ID" value="MCD2195633.1"/>
    <property type="molecule type" value="Genomic_DNA"/>
</dbReference>
<gene>
    <name evidence="3" type="ORF">LQ327_19875</name>
</gene>
<dbReference type="Proteomes" id="UP001199469">
    <property type="component" value="Unassembled WGS sequence"/>
</dbReference>
<dbReference type="Pfam" id="PF06210">
    <property type="entry name" value="DUF1003"/>
    <property type="match status" value="2"/>
</dbReference>
<protein>
    <submittedName>
        <fullName evidence="3">DUF1003 domain-containing protein</fullName>
    </submittedName>
</protein>
<name>A0ABS8PBM6_9PSEU</name>
<feature type="transmembrane region" description="Helical" evidence="2">
    <location>
        <begin position="30"/>
        <end position="51"/>
    </location>
</feature>
<proteinExistence type="predicted"/>
<keyword evidence="2" id="KW-1133">Transmembrane helix</keyword>
<evidence type="ECO:0000256" key="1">
    <source>
        <dbReference type="SAM" id="MobiDB-lite"/>
    </source>
</evidence>
<feature type="transmembrane region" description="Helical" evidence="2">
    <location>
        <begin position="57"/>
        <end position="79"/>
    </location>
</feature>
<evidence type="ECO:0000313" key="3">
    <source>
        <dbReference type="EMBL" id="MCD2195633.1"/>
    </source>
</evidence>
<comment type="caution">
    <text evidence="3">The sequence shown here is derived from an EMBL/GenBank/DDBJ whole genome shotgun (WGS) entry which is preliminary data.</text>
</comment>
<feature type="transmembrane region" description="Helical" evidence="2">
    <location>
        <begin position="164"/>
        <end position="189"/>
    </location>
</feature>
<evidence type="ECO:0000313" key="4">
    <source>
        <dbReference type="Proteomes" id="UP001199469"/>
    </source>
</evidence>
<feature type="region of interest" description="Disordered" evidence="1">
    <location>
        <begin position="270"/>
        <end position="292"/>
    </location>
</feature>
<evidence type="ECO:0000256" key="2">
    <source>
        <dbReference type="SAM" id="Phobius"/>
    </source>
</evidence>
<keyword evidence="4" id="KW-1185">Reference proteome</keyword>
<keyword evidence="2" id="KW-0812">Transmembrane</keyword>
<reference evidence="3 4" key="1">
    <citation type="submission" date="2021-11" db="EMBL/GenBank/DDBJ databases">
        <title>Draft genome sequence of Actinomycetospora sp. SF1 isolated from the rhizosphere soil.</title>
        <authorList>
            <person name="Duangmal K."/>
            <person name="Chantavorakit T."/>
        </authorList>
    </citation>
    <scope>NUCLEOTIDE SEQUENCE [LARGE SCALE GENOMIC DNA]</scope>
    <source>
        <strain evidence="3 4">TBRC 5722</strain>
    </source>
</reference>
<sequence>MATVVTDPAATGTTGDRVAAWMTRRLGSMVTVYLTVGLSAVWMVLGARAVFGFDPYPYPVLLFVGNVVQLLLIFVILVGQRTLSESGERRAQQTYDDAQAILGECHRLQSLIDDRARLLNRGAEAGRELDPCDTAPIMISPPAAVEPATSTVNRRIAAWLVQRLGSTAAVVVTTVIIIGWMGLALVGVIPDPYPFPFLLFCSSLAQLLFMFVIMVGQDVLGEVSERRVAETANHTAVVLQQCRHLRQHLLAQDSLLDAVVDQAVRAGEVERAGAPAPRAHVERPEDVGSGSR</sequence>
<dbReference type="RefSeq" id="WP_230736903.1">
    <property type="nucleotide sequence ID" value="NZ_JAJNDB010000004.1"/>
</dbReference>
<accession>A0ABS8PBM6</accession>
<keyword evidence="2" id="KW-0472">Membrane</keyword>
<feature type="transmembrane region" description="Helical" evidence="2">
    <location>
        <begin position="195"/>
        <end position="216"/>
    </location>
</feature>